<name>A0A8H5HPC8_9AGAR</name>
<evidence type="ECO:0000313" key="2">
    <source>
        <dbReference type="Proteomes" id="UP000565441"/>
    </source>
</evidence>
<dbReference type="EMBL" id="JAACJP010000002">
    <property type="protein sequence ID" value="KAF5387027.1"/>
    <property type="molecule type" value="Genomic_DNA"/>
</dbReference>
<dbReference type="Proteomes" id="UP000565441">
    <property type="component" value="Unassembled WGS sequence"/>
</dbReference>
<evidence type="ECO:0000313" key="1">
    <source>
        <dbReference type="EMBL" id="KAF5387027.1"/>
    </source>
</evidence>
<proteinExistence type="predicted"/>
<gene>
    <name evidence="1" type="ORF">D9615_002068</name>
</gene>
<sequence>MSHTQSQQATMGPVPTDDVANLAIGVVHLVESRMPVTEQHRSVRFAALGAPGPTIGEIVRGRMQLERPHDYVLAGRTTRRCKVDWPGLKHAPVTIYWNPCNSAPRRESLAKEIADIIYHAFIANPHITVPWEDVRLLAISYYGDTWIPILALDSER</sequence>
<dbReference type="OrthoDB" id="2602575at2759"/>
<protein>
    <submittedName>
        <fullName evidence="1">Uncharacterized protein</fullName>
    </submittedName>
</protein>
<accession>A0A8H5HPC8</accession>
<comment type="caution">
    <text evidence="1">The sequence shown here is derived from an EMBL/GenBank/DDBJ whole genome shotgun (WGS) entry which is preliminary data.</text>
</comment>
<reference evidence="1 2" key="1">
    <citation type="journal article" date="2020" name="ISME J.">
        <title>Uncovering the hidden diversity of litter-decomposition mechanisms in mushroom-forming fungi.</title>
        <authorList>
            <person name="Floudas D."/>
            <person name="Bentzer J."/>
            <person name="Ahren D."/>
            <person name="Johansson T."/>
            <person name="Persson P."/>
            <person name="Tunlid A."/>
        </authorList>
    </citation>
    <scope>NUCLEOTIDE SEQUENCE [LARGE SCALE GENOMIC DNA]</scope>
    <source>
        <strain evidence="1 2">CBS 661.87</strain>
    </source>
</reference>
<dbReference type="AlphaFoldDB" id="A0A8H5HPC8"/>
<keyword evidence="2" id="KW-1185">Reference proteome</keyword>
<organism evidence="1 2">
    <name type="scientific">Tricholomella constricta</name>
    <dbReference type="NCBI Taxonomy" id="117010"/>
    <lineage>
        <taxon>Eukaryota</taxon>
        <taxon>Fungi</taxon>
        <taxon>Dikarya</taxon>
        <taxon>Basidiomycota</taxon>
        <taxon>Agaricomycotina</taxon>
        <taxon>Agaricomycetes</taxon>
        <taxon>Agaricomycetidae</taxon>
        <taxon>Agaricales</taxon>
        <taxon>Tricholomatineae</taxon>
        <taxon>Lyophyllaceae</taxon>
        <taxon>Tricholomella</taxon>
    </lineage>
</organism>